<reference evidence="1" key="1">
    <citation type="submission" date="2021-04" db="EMBL/GenBank/DDBJ databases">
        <authorList>
            <person name="Postec A."/>
        </authorList>
    </citation>
    <scope>NUCLEOTIDE SEQUENCE</scope>
    <source>
        <strain evidence="1">F1F22</strain>
    </source>
</reference>
<proteinExistence type="predicted"/>
<dbReference type="RefSeq" id="WP_271435116.1">
    <property type="nucleotide sequence ID" value="NZ_CP073355.1"/>
</dbReference>
<organism evidence="1 2">
    <name type="scientific">Thermospira aquatica</name>
    <dbReference type="NCBI Taxonomy" id="2828656"/>
    <lineage>
        <taxon>Bacteria</taxon>
        <taxon>Pseudomonadati</taxon>
        <taxon>Spirochaetota</taxon>
        <taxon>Spirochaetia</taxon>
        <taxon>Brevinematales</taxon>
        <taxon>Thermospiraceae</taxon>
        <taxon>Thermospira</taxon>
    </lineage>
</organism>
<name>A0AAX3BCQ8_9SPIR</name>
<dbReference type="EMBL" id="CP073355">
    <property type="protein sequence ID" value="URA09985.1"/>
    <property type="molecule type" value="Genomic_DNA"/>
</dbReference>
<reference evidence="1" key="2">
    <citation type="submission" date="2022-06" db="EMBL/GenBank/DDBJ databases">
        <title>Thermospira aquatica gen. nov., sp. nov.</title>
        <authorList>
            <person name="Ben Ali Gam Z."/>
            <person name="Labat M."/>
        </authorList>
    </citation>
    <scope>NUCLEOTIDE SEQUENCE</scope>
    <source>
        <strain evidence="1">F1F22</strain>
    </source>
</reference>
<evidence type="ECO:0000313" key="2">
    <source>
        <dbReference type="Proteomes" id="UP001056539"/>
    </source>
</evidence>
<dbReference type="InterPro" id="IPR025529">
    <property type="entry name" value="DUF4416"/>
</dbReference>
<dbReference type="Pfam" id="PF14385">
    <property type="entry name" value="DUF4416"/>
    <property type="match status" value="1"/>
</dbReference>
<evidence type="ECO:0000313" key="1">
    <source>
        <dbReference type="EMBL" id="URA09985.1"/>
    </source>
</evidence>
<gene>
    <name evidence="1" type="ORF">KDW03_10965</name>
</gene>
<accession>A0AAX3BCQ8</accession>
<protein>
    <submittedName>
        <fullName evidence="1">DUF4416 family protein</fullName>
    </submittedName>
</protein>
<sequence length="185" mass="22031">MGKPFEHEPVKLVIGVLFSDEKRYLLARERVCSLYGVLDYESPPFEFSFTHYYDEEMGVPIFRVFLSFEKLIQPEEIVEIKLQTNNIEEELAVEGKRLVNLDPGYMQLGKFILATTKDQMHRIYLARGIYAEVTLHYHKKNWQSWPWTYPDYASDDYKRILKEIREIYYKQLKAIGGNIPRHTEK</sequence>
<dbReference type="AlphaFoldDB" id="A0AAX3BCQ8"/>
<dbReference type="KEGG" id="taqu:KDW03_10965"/>
<keyword evidence="2" id="KW-1185">Reference proteome</keyword>
<dbReference type="Proteomes" id="UP001056539">
    <property type="component" value="Chromosome"/>
</dbReference>